<dbReference type="EMBL" id="HG992979">
    <property type="protein sequence ID" value="CAE7020513.1"/>
    <property type="molecule type" value="Genomic_DNA"/>
</dbReference>
<proteinExistence type="predicted"/>
<sequence>MATIQPKPVMLEQTGFLFALPRELRDLIYEFYLAVEGGYVFNPNTARLVTANNNNALIDLALAYTCKLAAAEMHNLGLKVNAINFFTVFSDEKRSTIGRFQSIYKAYTDVEQGLLSLAGPWIDEEIFRQIEDSYPQFIGLLYVIKRGGICINSTTNTSWGEVPSLFRAFISKTLRLVSHNPGYCRAVSDSLFMSWVSPHLHEFLSFSHPAWVVPTEVILDDMRRTTRLNFMYPEYSMREKYRLSATSTALNYITSLSPEVFSSIRKIVLHENHTSICWPESHAQYMIPMCRRNPNLRIEQRVGLWMNVWPASSDRITTLLGNDYATLSSDGLHVLHSGNTTRPSLAPWIMETLALPSLGMPPDTFKLVFDGEVIDNITSRVLEDSELTSRVFAVTQRDAAWQGVFEEFGISQDVIAGSSTWQQMIGNQSYIMRGFPEAIRDITEGSSPLISCNFKVGSSWNTEELQSESFTWSLHQWEEQWLDNHTETFSTDPFLPEWLSIRLEDVVPGGDDLGDDEEALNLG</sequence>
<evidence type="ECO:0000313" key="1">
    <source>
        <dbReference type="EMBL" id="CAE7020513.1"/>
    </source>
</evidence>
<dbReference type="Proteomes" id="UP000472372">
    <property type="component" value="Chromosome 3"/>
</dbReference>
<reference evidence="1" key="1">
    <citation type="submission" date="2021-02" db="EMBL/GenBank/DDBJ databases">
        <authorList>
            <person name="Syme A R."/>
            <person name="Syme A R."/>
            <person name="Moolhuijzen P."/>
        </authorList>
    </citation>
    <scope>NUCLEOTIDE SEQUENCE</scope>
    <source>
        <strain evidence="1">W1-1</strain>
    </source>
</reference>
<dbReference type="AlphaFoldDB" id="A0A6S6VG15"/>
<accession>A0A6S6VG15</accession>
<organism evidence="1 2">
    <name type="scientific">Pyrenophora teres f. teres</name>
    <dbReference type="NCBI Taxonomy" id="97479"/>
    <lineage>
        <taxon>Eukaryota</taxon>
        <taxon>Fungi</taxon>
        <taxon>Dikarya</taxon>
        <taxon>Ascomycota</taxon>
        <taxon>Pezizomycotina</taxon>
        <taxon>Dothideomycetes</taxon>
        <taxon>Pleosporomycetidae</taxon>
        <taxon>Pleosporales</taxon>
        <taxon>Pleosporineae</taxon>
        <taxon>Pleosporaceae</taxon>
        <taxon>Pyrenophora</taxon>
    </lineage>
</organism>
<gene>
    <name evidence="1" type="ORF">PTTW11_03080</name>
</gene>
<evidence type="ECO:0000313" key="2">
    <source>
        <dbReference type="Proteomes" id="UP000472372"/>
    </source>
</evidence>
<protein>
    <submittedName>
        <fullName evidence="1">Uncharacterized protein</fullName>
    </submittedName>
</protein>
<name>A0A6S6VG15_9PLEO</name>